<dbReference type="VEuPathDB" id="FungiDB:FVEG_14612"/>
<keyword evidence="3" id="KW-1185">Reference proteome</keyword>
<reference evidence="2 3" key="1">
    <citation type="journal article" date="2010" name="Nature">
        <title>Comparative genomics reveals mobile pathogenicity chromosomes in Fusarium.</title>
        <authorList>
            <person name="Ma L.J."/>
            <person name="van der Does H.C."/>
            <person name="Borkovich K.A."/>
            <person name="Coleman J.J."/>
            <person name="Daboussi M.J."/>
            <person name="Di Pietro A."/>
            <person name="Dufresne M."/>
            <person name="Freitag M."/>
            <person name="Grabherr M."/>
            <person name="Henrissat B."/>
            <person name="Houterman P.M."/>
            <person name="Kang S."/>
            <person name="Shim W.B."/>
            <person name="Woloshuk C."/>
            <person name="Xie X."/>
            <person name="Xu J.R."/>
            <person name="Antoniw J."/>
            <person name="Baker S.E."/>
            <person name="Bluhm B.H."/>
            <person name="Breakspear A."/>
            <person name="Brown D.W."/>
            <person name="Butchko R.A."/>
            <person name="Chapman S."/>
            <person name="Coulson R."/>
            <person name="Coutinho P.M."/>
            <person name="Danchin E.G."/>
            <person name="Diener A."/>
            <person name="Gale L.R."/>
            <person name="Gardiner D.M."/>
            <person name="Goff S."/>
            <person name="Hammond-Kosack K.E."/>
            <person name="Hilburn K."/>
            <person name="Hua-Van A."/>
            <person name="Jonkers W."/>
            <person name="Kazan K."/>
            <person name="Kodira C.D."/>
            <person name="Koehrsen M."/>
            <person name="Kumar L."/>
            <person name="Lee Y.H."/>
            <person name="Li L."/>
            <person name="Manners J.M."/>
            <person name="Miranda-Saavedra D."/>
            <person name="Mukherjee M."/>
            <person name="Park G."/>
            <person name="Park J."/>
            <person name="Park S.Y."/>
            <person name="Proctor R.H."/>
            <person name="Regev A."/>
            <person name="Ruiz-Roldan M.C."/>
            <person name="Sain D."/>
            <person name="Sakthikumar S."/>
            <person name="Sykes S."/>
            <person name="Schwartz D.C."/>
            <person name="Turgeon B.G."/>
            <person name="Wapinski I."/>
            <person name="Yoder O."/>
            <person name="Young S."/>
            <person name="Zeng Q."/>
            <person name="Zhou S."/>
            <person name="Galagan J."/>
            <person name="Cuomo C.A."/>
            <person name="Kistler H.C."/>
            <person name="Rep M."/>
        </authorList>
    </citation>
    <scope>NUCLEOTIDE SEQUENCE [LARGE SCALE GENOMIC DNA]</scope>
    <source>
        <strain evidence="3">M3125 / FGSC 7600</strain>
    </source>
</reference>
<dbReference type="AlphaFoldDB" id="W7L917"/>
<name>W7L917_GIBM7</name>
<dbReference type="GeneID" id="30071488"/>
<evidence type="ECO:0000313" key="2">
    <source>
        <dbReference type="EMBL" id="EWG36073.1"/>
    </source>
</evidence>
<evidence type="ECO:0000313" key="3">
    <source>
        <dbReference type="Proteomes" id="UP000009096"/>
    </source>
</evidence>
<dbReference type="KEGG" id="fvr:FVEG_14612"/>
<organism evidence="2 3">
    <name type="scientific">Gibberella moniliformis (strain M3125 / FGSC 7600)</name>
    <name type="common">Maize ear and stalk rot fungus</name>
    <name type="synonym">Fusarium verticillioides</name>
    <dbReference type="NCBI Taxonomy" id="334819"/>
    <lineage>
        <taxon>Eukaryota</taxon>
        <taxon>Fungi</taxon>
        <taxon>Dikarya</taxon>
        <taxon>Ascomycota</taxon>
        <taxon>Pezizomycotina</taxon>
        <taxon>Sordariomycetes</taxon>
        <taxon>Hypocreomycetidae</taxon>
        <taxon>Hypocreales</taxon>
        <taxon>Nectriaceae</taxon>
        <taxon>Fusarium</taxon>
        <taxon>Fusarium fujikuroi species complex</taxon>
    </lineage>
</organism>
<feature type="compositionally biased region" description="Basic residues" evidence="1">
    <location>
        <begin position="25"/>
        <end position="36"/>
    </location>
</feature>
<sequence length="84" mass="9153">MTAKQVHLQSTARANAIPHLVISPAKRHNRKARKNQHSTPHVPDPEDQRTRQGNANAVIWGSAYRGTLYSAGAFVSVNSSALVL</sequence>
<protein>
    <submittedName>
        <fullName evidence="2">Uncharacterized protein</fullName>
    </submittedName>
</protein>
<gene>
    <name evidence="2" type="ORF">FVEG_14612</name>
</gene>
<proteinExistence type="predicted"/>
<dbReference type="EMBL" id="CM000578">
    <property type="protein sequence ID" value="EWG36073.1"/>
    <property type="molecule type" value="Genomic_DNA"/>
</dbReference>
<dbReference type="RefSeq" id="XP_018742264.1">
    <property type="nucleotide sequence ID" value="XM_018903546.1"/>
</dbReference>
<accession>W7L917</accession>
<evidence type="ECO:0000256" key="1">
    <source>
        <dbReference type="SAM" id="MobiDB-lite"/>
    </source>
</evidence>
<dbReference type="EMBL" id="DS022242">
    <property type="protein sequence ID" value="EWG36073.1"/>
    <property type="molecule type" value="Genomic_DNA"/>
</dbReference>
<feature type="region of interest" description="Disordered" evidence="1">
    <location>
        <begin position="1"/>
        <end position="54"/>
    </location>
</feature>
<dbReference type="Proteomes" id="UP000009096">
    <property type="component" value="Chromosome 1"/>
</dbReference>